<feature type="region of interest" description="Disordered" evidence="1">
    <location>
        <begin position="90"/>
        <end position="464"/>
    </location>
</feature>
<feature type="compositionally biased region" description="Acidic residues" evidence="1">
    <location>
        <begin position="155"/>
        <end position="166"/>
    </location>
</feature>
<keyword evidence="3" id="KW-1185">Reference proteome</keyword>
<organism evidence="2 3">
    <name type="scientific">Apatococcus lobatus</name>
    <dbReference type="NCBI Taxonomy" id="904363"/>
    <lineage>
        <taxon>Eukaryota</taxon>
        <taxon>Viridiplantae</taxon>
        <taxon>Chlorophyta</taxon>
        <taxon>core chlorophytes</taxon>
        <taxon>Trebouxiophyceae</taxon>
        <taxon>Chlorellales</taxon>
        <taxon>Chlorellaceae</taxon>
        <taxon>Apatococcus</taxon>
    </lineage>
</organism>
<dbReference type="EMBL" id="JALJOS010000008">
    <property type="protein sequence ID" value="KAK9835438.1"/>
    <property type="molecule type" value="Genomic_DNA"/>
</dbReference>
<dbReference type="InterPro" id="IPR008160">
    <property type="entry name" value="Collagen"/>
</dbReference>
<name>A0AAW1RPA7_9CHLO</name>
<feature type="compositionally biased region" description="Pro residues" evidence="1">
    <location>
        <begin position="200"/>
        <end position="223"/>
    </location>
</feature>
<evidence type="ECO:0000313" key="2">
    <source>
        <dbReference type="EMBL" id="KAK9835438.1"/>
    </source>
</evidence>
<feature type="compositionally biased region" description="Low complexity" evidence="1">
    <location>
        <begin position="381"/>
        <end position="407"/>
    </location>
</feature>
<accession>A0AAW1RPA7</accession>
<dbReference type="PANTHER" id="PTHR24023:SF1082">
    <property type="entry name" value="COLLAGEN TRIPLE HELIX REPEAT"/>
    <property type="match status" value="1"/>
</dbReference>
<sequence>MEGPVNIRTLCASDAYLKEGDSCQHFNDACCQLGGLTCATLQNEGHGIICVKNPTTASNETISRSLMETRLFMAKSEPPLHWMSAGARARRLDEEPAPEDLASDNASSDSELGLDINSSPLNVFDIGSTEPPMHGPGGTDVWDLASATFDKEPTEEPTEEPSEESSEPPMHGRGGQPVRKYCHPKDKECGEPGPAGTPGAPGPPGSGPPGSPGPEGKPGPPGSPGANGAPGPQGEAGPPGAPGPSEGEKGPSGDSGAPGPDGVKGPPGDSGAPGPEGDKGPLGDSGAPGPEGEKGSPGDSGPPGAPGPEGEKGPPGGSGAPGPEGEKGPPGDSGPTGAPGPEGEKGPPGDSGAPGPEGEKGPPGDSGPAGAPGPEGEKGPPGDSGAPGPEGEKGPPGASGPAGAPGPEGEKGPQGDEGAPGPKGDSGAPGPNGDIGAPGPKGDTGAPGPAGPQGLKGDKGEPSTLPIVKAHHWVENLPCKIKVNLEAKAILQQAVTWNETDLQEYKGYVSTVTMQGYLITEDPIESNAPVNLAAYSDWWSKGRTTRNENGAWPAFYPADRVVRCPVASLDGYVSGELLISSGKLSKSMTPPSKDQCDDSPDHKGQYFNLVFYVPPFAGTHFIVECSWLGGGGYPTYIGGDSTDASVHEFDSPAQTAKTTSSSSTS</sequence>
<dbReference type="Pfam" id="PF01391">
    <property type="entry name" value="Collagen"/>
    <property type="match status" value="2"/>
</dbReference>
<feature type="compositionally biased region" description="Low complexity" evidence="1">
    <location>
        <begin position="252"/>
        <end position="270"/>
    </location>
</feature>
<protein>
    <submittedName>
        <fullName evidence="2">Uncharacterized protein</fullName>
    </submittedName>
</protein>
<evidence type="ECO:0000313" key="3">
    <source>
        <dbReference type="Proteomes" id="UP001438707"/>
    </source>
</evidence>
<proteinExistence type="predicted"/>
<reference evidence="2 3" key="1">
    <citation type="journal article" date="2024" name="Nat. Commun.">
        <title>Phylogenomics reveals the evolutionary origins of lichenization in chlorophyte algae.</title>
        <authorList>
            <person name="Puginier C."/>
            <person name="Libourel C."/>
            <person name="Otte J."/>
            <person name="Skaloud P."/>
            <person name="Haon M."/>
            <person name="Grisel S."/>
            <person name="Petersen M."/>
            <person name="Berrin J.G."/>
            <person name="Delaux P.M."/>
            <person name="Dal Grande F."/>
            <person name="Keller J."/>
        </authorList>
    </citation>
    <scope>NUCLEOTIDE SEQUENCE [LARGE SCALE GENOMIC DNA]</scope>
    <source>
        <strain evidence="2 3">SAG 2145</strain>
    </source>
</reference>
<dbReference type="PANTHER" id="PTHR24023">
    <property type="entry name" value="COLLAGEN ALPHA"/>
    <property type="match status" value="1"/>
</dbReference>
<dbReference type="InterPro" id="IPR050149">
    <property type="entry name" value="Collagen_superfamily"/>
</dbReference>
<dbReference type="GO" id="GO:0005615">
    <property type="term" value="C:extracellular space"/>
    <property type="evidence" value="ECO:0007669"/>
    <property type="project" value="TreeGrafter"/>
</dbReference>
<evidence type="ECO:0000256" key="1">
    <source>
        <dbReference type="SAM" id="MobiDB-lite"/>
    </source>
</evidence>
<dbReference type="Proteomes" id="UP001438707">
    <property type="component" value="Unassembled WGS sequence"/>
</dbReference>
<dbReference type="AlphaFoldDB" id="A0AAW1RPA7"/>
<comment type="caution">
    <text evidence="2">The sequence shown here is derived from an EMBL/GenBank/DDBJ whole genome shotgun (WGS) entry which is preliminary data.</text>
</comment>
<gene>
    <name evidence="2" type="ORF">WJX74_000096</name>
</gene>
<feature type="compositionally biased region" description="Low complexity" evidence="1">
    <location>
        <begin position="224"/>
        <end position="238"/>
    </location>
</feature>
<dbReference type="GO" id="GO:0031012">
    <property type="term" value="C:extracellular matrix"/>
    <property type="evidence" value="ECO:0007669"/>
    <property type="project" value="TreeGrafter"/>
</dbReference>
<feature type="compositionally biased region" description="Gly residues" evidence="1">
    <location>
        <begin position="313"/>
        <end position="322"/>
    </location>
</feature>
<feature type="compositionally biased region" description="Polar residues" evidence="1">
    <location>
        <begin position="104"/>
        <end position="121"/>
    </location>
</feature>